<dbReference type="EMBL" id="CM035439">
    <property type="protein sequence ID" value="KAH7283510.1"/>
    <property type="molecule type" value="Genomic_DNA"/>
</dbReference>
<evidence type="ECO:0000313" key="7">
    <source>
        <dbReference type="Proteomes" id="UP000825935"/>
    </source>
</evidence>
<dbReference type="GO" id="GO:0045892">
    <property type="term" value="P:negative regulation of DNA-templated transcription"/>
    <property type="evidence" value="ECO:0007669"/>
    <property type="project" value="TreeGrafter"/>
</dbReference>
<dbReference type="GO" id="GO:0005634">
    <property type="term" value="C:nucleus"/>
    <property type="evidence" value="ECO:0007669"/>
    <property type="project" value="UniProtKB-SubCell"/>
</dbReference>
<comment type="similarity">
    <text evidence="2">Belongs to the Ninja family.</text>
</comment>
<dbReference type="OMA" id="ITRTMSY"/>
<dbReference type="InterPro" id="IPR032308">
    <property type="entry name" value="TDBD"/>
</dbReference>
<feature type="domain" description="Tify" evidence="5">
    <location>
        <begin position="697"/>
        <end position="730"/>
    </location>
</feature>
<feature type="compositionally biased region" description="Basic and acidic residues" evidence="4">
    <location>
        <begin position="401"/>
        <end position="424"/>
    </location>
</feature>
<comment type="subcellular location">
    <subcellularLocation>
        <location evidence="1">Nucleus</location>
    </subcellularLocation>
</comment>
<protein>
    <recommendedName>
        <fullName evidence="5">Tify domain-containing protein</fullName>
    </recommendedName>
</protein>
<name>A0A8T2QIU6_CERRI</name>
<dbReference type="OrthoDB" id="667358at2759"/>
<dbReference type="Proteomes" id="UP000825935">
    <property type="component" value="Chromosome 34"/>
</dbReference>
<dbReference type="AlphaFoldDB" id="A0A8T2QIU6"/>
<evidence type="ECO:0000256" key="3">
    <source>
        <dbReference type="ARBA" id="ARBA00023242"/>
    </source>
</evidence>
<feature type="region of interest" description="Disordered" evidence="4">
    <location>
        <begin position="392"/>
        <end position="443"/>
    </location>
</feature>
<sequence length="744" mass="81634">MAQCQNFFDDTSPTVCRSSCSDGRPRSPALPADEGEDHCLELRLGLSGDVSRTKRHEMVRPIPLYPSVTKQRSGNYAIAPGSAPVFKGHCDASVAEKVLFSKDSAFSTPPLVSREQVWQSLQSSKTVLGCDSSPTKPFFDESYSCLPGRRSTSVQIIMPKKEVSELGVFPIRRSCSNDIPETLLSRHPSAGDENNLDENPDPAHYAACRRRQDALERQEKKEMQAQRRFEARKRRRLLIEKQQKKGRENTGLNNNGLVASIEKASIPLGSSMDRRCGAEYLPLRELKPIKLGDDHIQGKNVGKDTGNSKALNALGMDRGDAEAGKVESVPTVQSGVGSVKMLAPMETEDLSSGSRHEQDHLSNKQQGMAFSDLPGHNVQAVADKCEDVQTRRSYYSESESSDAKEKESLEHESSTQKSSTENHLDCSLSVSTSPSSKPVLSRRTPASILHSSVKALEVTSTPCSSQFPSSMPTRRDGFNGLSPASSNDRISMLSREVPSNFTIKRSVGVFAEGKWSIPDKDPASSLPVRRTASNINEMMADKQCPSKNLEMFDTLSASHMKFATMFQNDRQPQKYGKSDLHENGAKLELGLLSSWKEKSVPESKASCSMGSTWTPSMIMKPTAVKQEEDMMWSTQSESHGACHQQAPGADEVELARPNERHLSESFSRLPQVTTTGRGPTGRTINGVMYVVGGHSVRIICRCHGKHMSPLQFVEHAGSNDLSNPLRSIVMSPSPLLNRLASTPV</sequence>
<evidence type="ECO:0000259" key="5">
    <source>
        <dbReference type="Pfam" id="PF16135"/>
    </source>
</evidence>
<keyword evidence="3" id="KW-0539">Nucleus</keyword>
<feature type="compositionally biased region" description="Low complexity" evidence="4">
    <location>
        <begin position="427"/>
        <end position="441"/>
    </location>
</feature>
<gene>
    <name evidence="6" type="ORF">KP509_34G010700</name>
</gene>
<feature type="region of interest" description="Disordered" evidence="4">
    <location>
        <begin position="320"/>
        <end position="362"/>
    </location>
</feature>
<dbReference type="InterPro" id="IPR031307">
    <property type="entry name" value="Ninja_fam"/>
</dbReference>
<comment type="caution">
    <text evidence="6">The sequence shown here is derived from an EMBL/GenBank/DDBJ whole genome shotgun (WGS) entry which is preliminary data.</text>
</comment>
<reference evidence="6" key="1">
    <citation type="submission" date="2021-08" db="EMBL/GenBank/DDBJ databases">
        <title>WGS assembly of Ceratopteris richardii.</title>
        <authorList>
            <person name="Marchant D.B."/>
            <person name="Chen G."/>
            <person name="Jenkins J."/>
            <person name="Shu S."/>
            <person name="Leebens-Mack J."/>
            <person name="Grimwood J."/>
            <person name="Schmutz J."/>
            <person name="Soltis P."/>
            <person name="Soltis D."/>
            <person name="Chen Z.-H."/>
        </authorList>
    </citation>
    <scope>NUCLEOTIDE SEQUENCE</scope>
    <source>
        <strain evidence="6">Whitten #5841</strain>
        <tissue evidence="6">Leaf</tissue>
    </source>
</reference>
<evidence type="ECO:0000256" key="1">
    <source>
        <dbReference type="ARBA" id="ARBA00004123"/>
    </source>
</evidence>
<keyword evidence="7" id="KW-1185">Reference proteome</keyword>
<dbReference type="Pfam" id="PF16135">
    <property type="entry name" value="TDBD"/>
    <property type="match status" value="1"/>
</dbReference>
<evidence type="ECO:0000313" key="6">
    <source>
        <dbReference type="EMBL" id="KAH7283510.1"/>
    </source>
</evidence>
<dbReference type="GO" id="GO:0007165">
    <property type="term" value="P:signal transduction"/>
    <property type="evidence" value="ECO:0007669"/>
    <property type="project" value="InterPro"/>
</dbReference>
<proteinExistence type="inferred from homology"/>
<accession>A0A8T2QIU6</accession>
<organism evidence="6 7">
    <name type="scientific">Ceratopteris richardii</name>
    <name type="common">Triangle waterfern</name>
    <dbReference type="NCBI Taxonomy" id="49495"/>
    <lineage>
        <taxon>Eukaryota</taxon>
        <taxon>Viridiplantae</taxon>
        <taxon>Streptophyta</taxon>
        <taxon>Embryophyta</taxon>
        <taxon>Tracheophyta</taxon>
        <taxon>Polypodiopsida</taxon>
        <taxon>Polypodiidae</taxon>
        <taxon>Polypodiales</taxon>
        <taxon>Pteridineae</taxon>
        <taxon>Pteridaceae</taxon>
        <taxon>Parkerioideae</taxon>
        <taxon>Ceratopteris</taxon>
    </lineage>
</organism>
<dbReference type="PANTHER" id="PTHR31413:SF12">
    <property type="entry name" value="AFP HOMOLOG 2"/>
    <property type="match status" value="1"/>
</dbReference>
<dbReference type="PANTHER" id="PTHR31413">
    <property type="entry name" value="AFP HOMOLOG 2"/>
    <property type="match status" value="1"/>
</dbReference>
<evidence type="ECO:0000256" key="4">
    <source>
        <dbReference type="SAM" id="MobiDB-lite"/>
    </source>
</evidence>
<feature type="region of interest" description="Disordered" evidence="4">
    <location>
        <begin position="182"/>
        <end position="203"/>
    </location>
</feature>
<evidence type="ECO:0000256" key="2">
    <source>
        <dbReference type="ARBA" id="ARBA00006081"/>
    </source>
</evidence>